<evidence type="ECO:0000256" key="3">
    <source>
        <dbReference type="ARBA" id="ARBA00019618"/>
    </source>
</evidence>
<keyword evidence="8 11" id="KW-0539">Nucleus</keyword>
<keyword evidence="6 11" id="KW-0010">Activator</keyword>
<comment type="subcellular location">
    <subcellularLocation>
        <location evidence="1 11">Nucleus</location>
    </subcellularLocation>
</comment>
<evidence type="ECO:0000256" key="5">
    <source>
        <dbReference type="ARBA" id="ARBA00023015"/>
    </source>
</evidence>
<feature type="region of interest" description="Disordered" evidence="12">
    <location>
        <begin position="608"/>
        <end position="708"/>
    </location>
</feature>
<dbReference type="GO" id="GO:0016592">
    <property type="term" value="C:mediator complex"/>
    <property type="evidence" value="ECO:0007669"/>
    <property type="project" value="InterPro"/>
</dbReference>
<dbReference type="STRING" id="13706.A0A1X2HQ17"/>
<gene>
    <name evidence="15" type="ORF">BCR43DRAFT_486942</name>
</gene>
<evidence type="ECO:0000313" key="16">
    <source>
        <dbReference type="Proteomes" id="UP000242180"/>
    </source>
</evidence>
<evidence type="ECO:0000256" key="1">
    <source>
        <dbReference type="ARBA" id="ARBA00004123"/>
    </source>
</evidence>
<protein>
    <recommendedName>
        <fullName evidence="3 11">Mediator of RNA polymerase II transcription subunit 13</fullName>
    </recommendedName>
    <alternativeName>
        <fullName evidence="10 11">Mediator complex subunit 13</fullName>
    </alternativeName>
</protein>
<comment type="function">
    <text evidence="9 11">Component of the SRB8-11 complex. The SRB8-11 complex is a regulatory module of the Mediator complex which is itself involved in regulation of basal and activated RNA polymerase II-dependent transcription. The SRB8-11 complex may be involved in the transcriptional repression of a subset of genes regulated by Mediator. It may inhibit the association of the Mediator complex with RNA polymerase II to form the holoenzyme complex.</text>
</comment>
<keyword evidence="5 11" id="KW-0805">Transcription regulation</keyword>
<comment type="subunit">
    <text evidence="11">Component of the SRB8-11 complex, which itself associates with the Mediator complex.</text>
</comment>
<evidence type="ECO:0000256" key="4">
    <source>
        <dbReference type="ARBA" id="ARBA00022491"/>
    </source>
</evidence>
<dbReference type="Pfam" id="PF06333">
    <property type="entry name" value="Med13_C"/>
    <property type="match status" value="1"/>
</dbReference>
<evidence type="ECO:0000259" key="14">
    <source>
        <dbReference type="Pfam" id="PF18296"/>
    </source>
</evidence>
<name>A0A1X2HQ17_SYNRA</name>
<dbReference type="InterPro" id="IPR009401">
    <property type="entry name" value="Med13_C"/>
</dbReference>
<dbReference type="Pfam" id="PF18296">
    <property type="entry name" value="MID_MedPIWI"/>
    <property type="match status" value="1"/>
</dbReference>
<reference evidence="15 16" key="1">
    <citation type="submission" date="2016-07" db="EMBL/GenBank/DDBJ databases">
        <title>Pervasive Adenine N6-methylation of Active Genes in Fungi.</title>
        <authorList>
            <consortium name="DOE Joint Genome Institute"/>
            <person name="Mondo S.J."/>
            <person name="Dannebaum R.O."/>
            <person name="Kuo R.C."/>
            <person name="Labutti K."/>
            <person name="Haridas S."/>
            <person name="Kuo A."/>
            <person name="Salamov A."/>
            <person name="Ahrendt S.R."/>
            <person name="Lipzen A."/>
            <person name="Sullivan W."/>
            <person name="Andreopoulos W.B."/>
            <person name="Clum A."/>
            <person name="Lindquist E."/>
            <person name="Daum C."/>
            <person name="Ramamoorthy G.K."/>
            <person name="Gryganskyi A."/>
            <person name="Culley D."/>
            <person name="Magnuson J.K."/>
            <person name="James T.Y."/>
            <person name="O'Malley M.A."/>
            <person name="Stajich J.E."/>
            <person name="Spatafora J.W."/>
            <person name="Visel A."/>
            <person name="Grigoriev I.V."/>
        </authorList>
    </citation>
    <scope>NUCLEOTIDE SEQUENCE [LARGE SCALE GENOMIC DNA]</scope>
    <source>
        <strain evidence="15 16">NRRL 2496</strain>
    </source>
</reference>
<evidence type="ECO:0000256" key="11">
    <source>
        <dbReference type="RuleBase" id="RU364134"/>
    </source>
</evidence>
<evidence type="ECO:0000313" key="15">
    <source>
        <dbReference type="EMBL" id="ORZ01441.1"/>
    </source>
</evidence>
<organism evidence="15 16">
    <name type="scientific">Syncephalastrum racemosum</name>
    <name type="common">Filamentous fungus</name>
    <dbReference type="NCBI Taxonomy" id="13706"/>
    <lineage>
        <taxon>Eukaryota</taxon>
        <taxon>Fungi</taxon>
        <taxon>Fungi incertae sedis</taxon>
        <taxon>Mucoromycota</taxon>
        <taxon>Mucoromycotina</taxon>
        <taxon>Mucoromycetes</taxon>
        <taxon>Mucorales</taxon>
        <taxon>Syncephalastraceae</taxon>
        <taxon>Syncephalastrum</taxon>
    </lineage>
</organism>
<proteinExistence type="inferred from homology"/>
<dbReference type="InterPro" id="IPR041285">
    <property type="entry name" value="MID_MedPIWI"/>
</dbReference>
<evidence type="ECO:0000256" key="2">
    <source>
        <dbReference type="ARBA" id="ARBA00009354"/>
    </source>
</evidence>
<feature type="compositionally biased region" description="Low complexity" evidence="12">
    <location>
        <begin position="681"/>
        <end position="698"/>
    </location>
</feature>
<feature type="region of interest" description="Disordered" evidence="12">
    <location>
        <begin position="859"/>
        <end position="880"/>
    </location>
</feature>
<feature type="compositionally biased region" description="Basic and acidic residues" evidence="12">
    <location>
        <begin position="626"/>
        <end position="635"/>
    </location>
</feature>
<dbReference type="OMA" id="VMGGYPF"/>
<keyword evidence="16" id="KW-1185">Reference proteome</keyword>
<dbReference type="Proteomes" id="UP000242180">
    <property type="component" value="Unassembled WGS sequence"/>
</dbReference>
<feature type="region of interest" description="Disordered" evidence="12">
    <location>
        <begin position="559"/>
        <end position="585"/>
    </location>
</feature>
<evidence type="ECO:0000256" key="10">
    <source>
        <dbReference type="ARBA" id="ARBA00032008"/>
    </source>
</evidence>
<evidence type="ECO:0000259" key="13">
    <source>
        <dbReference type="Pfam" id="PF06333"/>
    </source>
</evidence>
<dbReference type="InParanoid" id="A0A1X2HQ17"/>
<keyword evidence="4 11" id="KW-0678">Repressor</keyword>
<comment type="similarity">
    <text evidence="2 11">Belongs to the Mediator complex subunit 13 family.</text>
</comment>
<keyword evidence="7 11" id="KW-0804">Transcription</keyword>
<dbReference type="PANTHER" id="PTHR48249">
    <property type="entry name" value="MEDIATOR OF RNA POLYMERASE II TRANSCRIPTION SUBUNIT 13"/>
    <property type="match status" value="1"/>
</dbReference>
<evidence type="ECO:0000256" key="6">
    <source>
        <dbReference type="ARBA" id="ARBA00023159"/>
    </source>
</evidence>
<feature type="domain" description="Mediator complex subunit Med13 C-terminal" evidence="13">
    <location>
        <begin position="1083"/>
        <end position="1249"/>
    </location>
</feature>
<evidence type="ECO:0000256" key="12">
    <source>
        <dbReference type="SAM" id="MobiDB-lite"/>
    </source>
</evidence>
<dbReference type="InterPro" id="IPR051139">
    <property type="entry name" value="Mediator_complx_sub13"/>
</dbReference>
<evidence type="ECO:0000256" key="8">
    <source>
        <dbReference type="ARBA" id="ARBA00023242"/>
    </source>
</evidence>
<dbReference type="PANTHER" id="PTHR48249:SF3">
    <property type="entry name" value="MEDIATOR OF RNA POLYMERASE II TRANSCRIPTION SUBUNIT 13"/>
    <property type="match status" value="1"/>
</dbReference>
<accession>A0A1X2HQ17</accession>
<dbReference type="EMBL" id="MCGN01000002">
    <property type="protein sequence ID" value="ORZ01441.1"/>
    <property type="molecule type" value="Genomic_DNA"/>
</dbReference>
<dbReference type="GO" id="GO:0003713">
    <property type="term" value="F:transcription coactivator activity"/>
    <property type="evidence" value="ECO:0007669"/>
    <property type="project" value="TreeGrafter"/>
</dbReference>
<evidence type="ECO:0000256" key="9">
    <source>
        <dbReference type="ARBA" id="ARBA00025661"/>
    </source>
</evidence>
<dbReference type="GO" id="GO:0045944">
    <property type="term" value="P:positive regulation of transcription by RNA polymerase II"/>
    <property type="evidence" value="ECO:0007669"/>
    <property type="project" value="TreeGrafter"/>
</dbReference>
<dbReference type="OrthoDB" id="103819at2759"/>
<evidence type="ECO:0000256" key="7">
    <source>
        <dbReference type="ARBA" id="ARBA00023163"/>
    </source>
</evidence>
<sequence>MLTDSNLTNIYLVSGVYQIRYRVYCQSCKRSQLDRALSEQDTDCNLIYAFRHLVRLHIPCVWRALSSPSSSAGDDNVYLELWAFWFDEQRTGQIDTLPCLQALEEVKMGSFSWESTIGKHNVSPTASPSNMPSPTLGSAVSVAEEYKLFVRALQTLIHATMIQRRALPLGDSYILPDTDNSVLWPHASHDESDQVITCTYHIYLTNANLVLQPKASRHWLRSVRAADLQTSGTPVILSPSGDHATLIMKSHNLSRERQDAALQSWAALLDLPIACLVHPDLPRLVPLQTASGIMLYPTQLVFVRLEPRPSADALGEQWSRWAWTQALPMESTTNFWKYRSLHTTTISTILDSLSANATTTGILQKALSEDLDFPPFMLTKAVATPSLSRKTDEEPEAPSPVTMSVSDFALLHFTVAPKPETVPDPHLSDPTESEKEAMVVTPVPPPPLPIAVPAGEPPPPQPTQPTQDSAFGLGFDIDGYGRWDDVNDLDNIDFDVTEEDFNFFASDPKPTIIVNQSETEHKPLDDPGLMLMDMPLNEPSLDLDHLLGNDIGMLMQQSTTAPETPAPEQKQQPEECMSPVSSKDVHPVRVEPDAVPRAFAPVHFPATVNDAKYSDGGKFMYPKQSTKRDTYRPDYKPPMPKRIKRIGTAMHYMPPSPATEEPRDTATPQGKPSRDADTRSHTSNSSTSSSSSSYSSTSDSEDESDVELAKEIADDLALDWWTEALHRAQRFSIDQQLQQVLEQPVDDELVAVDISLEPGQETDRAHFQALDQLCQQVVMGGYPFQQPDLSVLEEKAEDEGSTMTGDQHQVAQAFRDVLNDLFSSEPANFDILPSGIAVKGPLSVQQYYDLSETSQTQSKYGKYQVKKRRPAEPNLDTVSPPDIVVSRQDAFLEGAPSLVFYWDKLRLEPYSDQKNISYFCVMPQNDALENACLQFFRGLSSVYEACHLGAHFPGSVEPYRRGMVPATLLPEEAGETWADRQTRSYIHACKKLGAALAASNFSQKMHITVYMVNPSKTAVSHLGMSRCVEQLRAYCPNIVWQLLPLEHVLRDVACGGHAKLHFKDIAFSVYTKCHATIHRKALYTPPFILAKPAPTELPFTLQKPADEPLTLHLAYRVTPKWVVAIWTDHRGELLEFAVRARNHMPLEAAIQELWDHTETLMYAGVQWTCVITKVGLLFERELRAWKMHLIGDQFRVAIVSVQVDSSLRLHIEEQPQPASIHDFSHTPTPGIFQSSSTTNATTAEEGEAQTLLLNHRVAYCSRFQWMLPLASGYLVQSQSQHSPSIIEFHLVHNQTSHSAYHALRDIIKQHHALSFVSLIPSHSILPVHILLSQRLERILSLL</sequence>
<comment type="caution">
    <text evidence="15">The sequence shown here is derived from an EMBL/GenBank/DDBJ whole genome shotgun (WGS) entry which is preliminary data.</text>
</comment>
<feature type="domain" description="MID" evidence="14">
    <location>
        <begin position="914"/>
        <end position="1073"/>
    </location>
</feature>